<gene>
    <name evidence="2" type="ORF">BSAL_45375</name>
</gene>
<protein>
    <submittedName>
        <fullName evidence="2">Uncharacterized protein</fullName>
    </submittedName>
</protein>
<proteinExistence type="predicted"/>
<dbReference type="AlphaFoldDB" id="A0A0S4JUG8"/>
<feature type="non-terminal residue" evidence="2">
    <location>
        <position position="444"/>
    </location>
</feature>
<dbReference type="PANTHER" id="PTHR31434">
    <property type="entry name" value="S PHASE CYCLIN A-ASSOCIATED PROTEIN IN THE ENDOPLASMIC RETICULUM"/>
    <property type="match status" value="1"/>
</dbReference>
<reference evidence="3" key="1">
    <citation type="submission" date="2015-09" db="EMBL/GenBank/DDBJ databases">
        <authorList>
            <consortium name="Pathogen Informatics"/>
        </authorList>
    </citation>
    <scope>NUCLEOTIDE SEQUENCE [LARGE SCALE GENOMIC DNA]</scope>
    <source>
        <strain evidence="3">Lake Konstanz</strain>
    </source>
</reference>
<dbReference type="PANTHER" id="PTHR31434:SF2">
    <property type="entry name" value="S PHASE CYCLIN A-ASSOCIATED PROTEIN IN THE ENDOPLASMIC RETICULUM"/>
    <property type="match status" value="1"/>
</dbReference>
<dbReference type="Proteomes" id="UP000051952">
    <property type="component" value="Unassembled WGS sequence"/>
</dbReference>
<sequence>MDEEDMPCLQYALLVLYYHVLFLTKKKSESPAVGIWVATAITSLFTLLQNILTPGGQPLKEKHTLSSATSCVIFTALRILGAISRWKLDSIQDFLRGGASTATSSGGPYFGALPNSSIATAPGRLGKSGGTSPLLVASSSLLAPGAGATRNELFHIVSSFFQYVATHDETLEHLPPAAPLDAAALEGSACLRSFNEALQFGVTLPSMPRIPLPNDCVSDATPPASAKQHGGGSFVRAALHELLLLVGYMTLGDASSQELFSWGKERPLLALILSSLPMQYFAQARHILFPTLLSIIHRDDRNKVIAAREMDLSALESFLQEEYDAIPPRLAASSSSEATKKGVPTPTKATQVSLPKKSWVEMMEEDDDQDDCRIPSPGHPSGKTSAPVSTTAPVPVSAPAAPPSKTVAEKERLARVIKSMTPGLAHFHCDRRFPPSMWVDMLVF</sequence>
<dbReference type="EMBL" id="CYKH01002202">
    <property type="protein sequence ID" value="CUG93864.1"/>
    <property type="molecule type" value="Genomic_DNA"/>
</dbReference>
<organism evidence="2 3">
    <name type="scientific">Bodo saltans</name>
    <name type="common">Flagellated protozoan</name>
    <dbReference type="NCBI Taxonomy" id="75058"/>
    <lineage>
        <taxon>Eukaryota</taxon>
        <taxon>Discoba</taxon>
        <taxon>Euglenozoa</taxon>
        <taxon>Kinetoplastea</taxon>
        <taxon>Metakinetoplastina</taxon>
        <taxon>Eubodonida</taxon>
        <taxon>Bodonidae</taxon>
        <taxon>Bodo</taxon>
    </lineage>
</organism>
<accession>A0A0S4JUG8</accession>
<evidence type="ECO:0000313" key="3">
    <source>
        <dbReference type="Proteomes" id="UP000051952"/>
    </source>
</evidence>
<evidence type="ECO:0000313" key="2">
    <source>
        <dbReference type="EMBL" id="CUG93864.1"/>
    </source>
</evidence>
<dbReference type="VEuPathDB" id="TriTrypDB:BSAL_45375"/>
<name>A0A0S4JUG8_BODSA</name>
<feature type="compositionally biased region" description="Low complexity" evidence="1">
    <location>
        <begin position="384"/>
        <end position="406"/>
    </location>
</feature>
<dbReference type="OrthoDB" id="71500at2759"/>
<feature type="region of interest" description="Disordered" evidence="1">
    <location>
        <begin position="330"/>
        <end position="407"/>
    </location>
</feature>
<keyword evidence="3" id="KW-1185">Reference proteome</keyword>
<evidence type="ECO:0000256" key="1">
    <source>
        <dbReference type="SAM" id="MobiDB-lite"/>
    </source>
</evidence>